<organism evidence="7 8">
    <name type="scientific">Cyphellophora attinorum</name>
    <dbReference type="NCBI Taxonomy" id="1664694"/>
    <lineage>
        <taxon>Eukaryota</taxon>
        <taxon>Fungi</taxon>
        <taxon>Dikarya</taxon>
        <taxon>Ascomycota</taxon>
        <taxon>Pezizomycotina</taxon>
        <taxon>Eurotiomycetes</taxon>
        <taxon>Chaetothyriomycetidae</taxon>
        <taxon>Chaetothyriales</taxon>
        <taxon>Cyphellophoraceae</taxon>
        <taxon>Cyphellophora</taxon>
    </lineage>
</organism>
<dbReference type="Pfam" id="PF02826">
    <property type="entry name" value="2-Hacid_dh_C"/>
    <property type="match status" value="1"/>
</dbReference>
<dbReference type="VEuPathDB" id="FungiDB:AB675_6520"/>
<comment type="caution">
    <text evidence="7">The sequence shown here is derived from an EMBL/GenBank/DDBJ whole genome shotgun (WGS) entry which is preliminary data.</text>
</comment>
<keyword evidence="2 4" id="KW-0560">Oxidoreductase</keyword>
<evidence type="ECO:0000256" key="4">
    <source>
        <dbReference type="RuleBase" id="RU003719"/>
    </source>
</evidence>
<feature type="domain" description="D-isomer specific 2-hydroxyacid dehydrogenase catalytic" evidence="5">
    <location>
        <begin position="26"/>
        <end position="334"/>
    </location>
</feature>
<dbReference type="InterPro" id="IPR050418">
    <property type="entry name" value="D-iso_2-hydroxyacid_DH_PdxB"/>
</dbReference>
<dbReference type="Gene3D" id="3.40.50.720">
    <property type="entry name" value="NAD(P)-binding Rossmann-like Domain"/>
    <property type="match status" value="2"/>
</dbReference>
<sequence length="355" mass="38441">MATFKPPPLPTGKDKHHVVVLEAKHVPMPRFDFPHTIDLHPLTKQHEVAERIKDATIVIACVTPVTPADLDVAKHVGCLAIMAVGMAWLNKEEFAKRGVTVTNCAGANVEAVSEHFLALYFALRKKVVEIDRTVKETDEWRQEGTVTNHWESRKPPPGCGQEVLGILGYGTIGKRIALLGKALGFAEILIADRKGATAEATKEGRTPFDEVVKRSSTLAVCAPLTKDTVDLISESELQSMRKEALVINLARGGIVNEAALARALTSGQVAGAATDVLETEPGGPGSTPLLPDLSKGEPAIPNFVISPHIAWFTQVTIINYQQMLKEGVERWVAGSLIQDGKVIHAVCIHDGKIYR</sequence>
<evidence type="ECO:0000259" key="5">
    <source>
        <dbReference type="Pfam" id="PF00389"/>
    </source>
</evidence>
<accession>A0A0N0NQM3</accession>
<keyword evidence="8" id="KW-1185">Reference proteome</keyword>
<name>A0A0N0NQM3_9EURO</name>
<dbReference type="Pfam" id="PF00389">
    <property type="entry name" value="2-Hacid_dh"/>
    <property type="match status" value="1"/>
</dbReference>
<dbReference type="GO" id="GO:0016616">
    <property type="term" value="F:oxidoreductase activity, acting on the CH-OH group of donors, NAD or NADP as acceptor"/>
    <property type="evidence" value="ECO:0007669"/>
    <property type="project" value="InterPro"/>
</dbReference>
<dbReference type="OrthoDB" id="298012at2759"/>
<dbReference type="SUPFAM" id="SSF51735">
    <property type="entry name" value="NAD(P)-binding Rossmann-fold domains"/>
    <property type="match status" value="1"/>
</dbReference>
<dbReference type="InterPro" id="IPR006140">
    <property type="entry name" value="D-isomer_DH_NAD-bd"/>
</dbReference>
<evidence type="ECO:0000256" key="3">
    <source>
        <dbReference type="ARBA" id="ARBA00023027"/>
    </source>
</evidence>
<dbReference type="SUPFAM" id="SSF52283">
    <property type="entry name" value="Formate/glycerate dehydrogenase catalytic domain-like"/>
    <property type="match status" value="1"/>
</dbReference>
<evidence type="ECO:0000259" key="6">
    <source>
        <dbReference type="Pfam" id="PF02826"/>
    </source>
</evidence>
<comment type="similarity">
    <text evidence="1 4">Belongs to the D-isomer specific 2-hydroxyacid dehydrogenase family.</text>
</comment>
<protein>
    <submittedName>
        <fullName evidence="7">Putative 2-hydroxyacid dehydrogenase</fullName>
    </submittedName>
</protein>
<evidence type="ECO:0000256" key="2">
    <source>
        <dbReference type="ARBA" id="ARBA00023002"/>
    </source>
</evidence>
<reference evidence="7 8" key="1">
    <citation type="submission" date="2015-06" db="EMBL/GenBank/DDBJ databases">
        <title>Draft genome of the ant-associated black yeast Phialophora attae CBS 131958.</title>
        <authorList>
            <person name="Moreno L.F."/>
            <person name="Stielow B.J."/>
            <person name="de Hoog S."/>
            <person name="Vicente V.A."/>
            <person name="Weiss V.A."/>
            <person name="de Vries M."/>
            <person name="Cruz L.M."/>
            <person name="Souza E.M."/>
        </authorList>
    </citation>
    <scope>NUCLEOTIDE SEQUENCE [LARGE SCALE GENOMIC DNA]</scope>
    <source>
        <strain evidence="7 8">CBS 131958</strain>
    </source>
</reference>
<dbReference type="STRING" id="1664694.A0A0N0NQM3"/>
<evidence type="ECO:0000313" key="7">
    <source>
        <dbReference type="EMBL" id="KPI43869.1"/>
    </source>
</evidence>
<dbReference type="RefSeq" id="XP_018003832.1">
    <property type="nucleotide sequence ID" value="XM_018146819.1"/>
</dbReference>
<feature type="domain" description="D-isomer specific 2-hydroxyacid dehydrogenase NAD-binding" evidence="6">
    <location>
        <begin position="118"/>
        <end position="310"/>
    </location>
</feature>
<dbReference type="PANTHER" id="PTHR43761:SF1">
    <property type="entry name" value="D-ISOMER SPECIFIC 2-HYDROXYACID DEHYDROGENASE CATALYTIC DOMAIN-CONTAINING PROTEIN-RELATED"/>
    <property type="match status" value="1"/>
</dbReference>
<proteinExistence type="inferred from homology"/>
<evidence type="ECO:0000256" key="1">
    <source>
        <dbReference type="ARBA" id="ARBA00005854"/>
    </source>
</evidence>
<dbReference type="EMBL" id="LFJN01000004">
    <property type="protein sequence ID" value="KPI43869.1"/>
    <property type="molecule type" value="Genomic_DNA"/>
</dbReference>
<keyword evidence="3" id="KW-0520">NAD</keyword>
<dbReference type="GO" id="GO:0051287">
    <property type="term" value="F:NAD binding"/>
    <property type="evidence" value="ECO:0007669"/>
    <property type="project" value="InterPro"/>
</dbReference>
<dbReference type="Proteomes" id="UP000038010">
    <property type="component" value="Unassembled WGS sequence"/>
</dbReference>
<dbReference type="InterPro" id="IPR036291">
    <property type="entry name" value="NAD(P)-bd_dom_sf"/>
</dbReference>
<dbReference type="PANTHER" id="PTHR43761">
    <property type="entry name" value="D-ISOMER SPECIFIC 2-HYDROXYACID DEHYDROGENASE FAMILY PROTEIN (AFU_ORTHOLOGUE AFUA_1G13630)"/>
    <property type="match status" value="1"/>
</dbReference>
<dbReference type="InterPro" id="IPR006139">
    <property type="entry name" value="D-isomer_2_OHA_DH_cat_dom"/>
</dbReference>
<dbReference type="GeneID" id="28738699"/>
<dbReference type="AlphaFoldDB" id="A0A0N0NQM3"/>
<dbReference type="CDD" id="cd05198">
    <property type="entry name" value="formate_dh_like"/>
    <property type="match status" value="1"/>
</dbReference>
<evidence type="ECO:0000313" key="8">
    <source>
        <dbReference type="Proteomes" id="UP000038010"/>
    </source>
</evidence>
<gene>
    <name evidence="7" type="ORF">AB675_6520</name>
</gene>